<dbReference type="InterPro" id="IPR037264">
    <property type="entry name" value="TFIID_NTD2_sf"/>
</dbReference>
<dbReference type="CDD" id="cd00200">
    <property type="entry name" value="WD40"/>
    <property type="match status" value="1"/>
</dbReference>
<dbReference type="PANTHER" id="PTHR19879">
    <property type="entry name" value="TRANSCRIPTION INITIATION FACTOR TFIID"/>
    <property type="match status" value="1"/>
</dbReference>
<dbReference type="GO" id="GO:0005669">
    <property type="term" value="C:transcription factor TFIID complex"/>
    <property type="evidence" value="ECO:0007669"/>
    <property type="project" value="TreeGrafter"/>
</dbReference>
<dbReference type="Gene3D" id="2.130.10.10">
    <property type="entry name" value="YVTN repeat-like/Quinoprotein amine dehydrogenase"/>
    <property type="match status" value="2"/>
</dbReference>
<evidence type="ECO:0000256" key="2">
    <source>
        <dbReference type="ARBA" id="ARBA00022574"/>
    </source>
</evidence>
<evidence type="ECO:0000256" key="7">
    <source>
        <dbReference type="PROSITE-ProRule" id="PRU00221"/>
    </source>
</evidence>
<feature type="region of interest" description="Disordered" evidence="8">
    <location>
        <begin position="238"/>
        <end position="279"/>
    </location>
</feature>
<evidence type="ECO:0000256" key="4">
    <source>
        <dbReference type="ARBA" id="ARBA00023015"/>
    </source>
</evidence>
<comment type="caution">
    <text evidence="10">The sequence shown here is derived from an EMBL/GenBank/DDBJ whole genome shotgun (WGS) entry which is preliminary data.</text>
</comment>
<evidence type="ECO:0000256" key="3">
    <source>
        <dbReference type="ARBA" id="ARBA00022737"/>
    </source>
</evidence>
<dbReference type="Proteomes" id="UP001138500">
    <property type="component" value="Unassembled WGS sequence"/>
</dbReference>
<feature type="region of interest" description="Disordered" evidence="8">
    <location>
        <begin position="667"/>
        <end position="698"/>
    </location>
</feature>
<dbReference type="EMBL" id="RIBY02000813">
    <property type="protein sequence ID" value="KAH9836886.1"/>
    <property type="molecule type" value="Genomic_DNA"/>
</dbReference>
<evidence type="ECO:0000256" key="8">
    <source>
        <dbReference type="SAM" id="MobiDB-lite"/>
    </source>
</evidence>
<dbReference type="CDD" id="cd08044">
    <property type="entry name" value="TAF5_NTD2"/>
    <property type="match status" value="1"/>
</dbReference>
<dbReference type="GO" id="GO:0016251">
    <property type="term" value="F:RNA polymerase II general transcription initiation factor activity"/>
    <property type="evidence" value="ECO:0007669"/>
    <property type="project" value="TreeGrafter"/>
</dbReference>
<feature type="repeat" description="WD" evidence="7">
    <location>
        <begin position="623"/>
        <end position="656"/>
    </location>
</feature>
<reference evidence="10 11" key="1">
    <citation type="journal article" date="2018" name="IMA Fungus">
        <title>IMA Genome-F 10: Nine draft genome sequences of Claviceps purpurea s.lat., including C. arundinis, C. humidiphila, and C. cf. spartinae, pseudomolecules for the pitch canker pathogen Fusarium circinatum, draft genome of Davidsoniella eucalypti, Grosmannia galeiformis, Quambalaria eucalypti, and Teratosphaeria destructans.</title>
        <authorList>
            <person name="Wingfield B.D."/>
            <person name="Liu M."/>
            <person name="Nguyen H.D."/>
            <person name="Lane F.A."/>
            <person name="Morgan S.W."/>
            <person name="De Vos L."/>
            <person name="Wilken P.M."/>
            <person name="Duong T.A."/>
            <person name="Aylward J."/>
            <person name="Coetzee M.P."/>
            <person name="Dadej K."/>
            <person name="De Beer Z.W."/>
            <person name="Findlay W."/>
            <person name="Havenga M."/>
            <person name="Kolarik M."/>
            <person name="Menzies J.G."/>
            <person name="Naidoo K."/>
            <person name="Pochopski O."/>
            <person name="Shoukouhi P."/>
            <person name="Santana Q.C."/>
            <person name="Seifert K.A."/>
            <person name="Soal N."/>
            <person name="Steenkamp E.T."/>
            <person name="Tatham C.T."/>
            <person name="van der Nest M.A."/>
            <person name="Wingfield M.J."/>
        </authorList>
    </citation>
    <scope>NUCLEOTIDE SEQUENCE [LARGE SCALE GENOMIC DNA]</scope>
    <source>
        <strain evidence="10">CMW44962</strain>
    </source>
</reference>
<dbReference type="SMART" id="SM00320">
    <property type="entry name" value="WD40"/>
    <property type="match status" value="6"/>
</dbReference>
<dbReference type="InterPro" id="IPR015943">
    <property type="entry name" value="WD40/YVTN_repeat-like_dom_sf"/>
</dbReference>
<protein>
    <submittedName>
        <fullName evidence="10">Transcription initiation factor TFIID subunit 5-like</fullName>
    </submittedName>
</protein>
<proteinExistence type="predicted"/>
<dbReference type="Pfam" id="PF00400">
    <property type="entry name" value="WD40"/>
    <property type="match status" value="6"/>
</dbReference>
<dbReference type="PRINTS" id="PR00320">
    <property type="entry name" value="GPROTEINBRPT"/>
</dbReference>
<feature type="repeat" description="WD" evidence="7">
    <location>
        <begin position="494"/>
        <end position="526"/>
    </location>
</feature>
<dbReference type="SUPFAM" id="SSF50978">
    <property type="entry name" value="WD40 repeat-like"/>
    <property type="match status" value="1"/>
</dbReference>
<keyword evidence="4" id="KW-0805">Transcription regulation</keyword>
<evidence type="ECO:0000256" key="5">
    <source>
        <dbReference type="ARBA" id="ARBA00023163"/>
    </source>
</evidence>
<dbReference type="InterPro" id="IPR001680">
    <property type="entry name" value="WD40_rpt"/>
</dbReference>
<reference evidence="10 11" key="2">
    <citation type="journal article" date="2021" name="Curr. Genet.">
        <title>Genetic response to nitrogen starvation in the aggressive Eucalyptus foliar pathogen Teratosphaeria destructans.</title>
        <authorList>
            <person name="Havenga M."/>
            <person name="Wingfield B.D."/>
            <person name="Wingfield M.J."/>
            <person name="Dreyer L.L."/>
            <person name="Roets F."/>
            <person name="Aylward J."/>
        </authorList>
    </citation>
    <scope>NUCLEOTIDE SEQUENCE [LARGE SCALE GENOMIC DNA]</scope>
    <source>
        <strain evidence="10">CMW44962</strain>
    </source>
</reference>
<keyword evidence="3" id="KW-0677">Repeat</keyword>
<feature type="compositionally biased region" description="Polar residues" evidence="8">
    <location>
        <begin position="258"/>
        <end position="270"/>
    </location>
</feature>
<evidence type="ECO:0000313" key="10">
    <source>
        <dbReference type="EMBL" id="KAH9836886.1"/>
    </source>
</evidence>
<organism evidence="10 11">
    <name type="scientific">Teratosphaeria destructans</name>
    <dbReference type="NCBI Taxonomy" id="418781"/>
    <lineage>
        <taxon>Eukaryota</taxon>
        <taxon>Fungi</taxon>
        <taxon>Dikarya</taxon>
        <taxon>Ascomycota</taxon>
        <taxon>Pezizomycotina</taxon>
        <taxon>Dothideomycetes</taxon>
        <taxon>Dothideomycetidae</taxon>
        <taxon>Mycosphaerellales</taxon>
        <taxon>Teratosphaeriaceae</taxon>
        <taxon>Teratosphaeria</taxon>
    </lineage>
</organism>
<feature type="region of interest" description="Disordered" evidence="8">
    <location>
        <begin position="20"/>
        <end position="47"/>
    </location>
</feature>
<sequence length="735" mass="81269">QLDRHSLHVIRRHHYGCATASAVADGKRGPSQRRRHEPATGSDTWRRQLTAEPQSNRYSKTEAMLRRESAHVGPEGQPIFSRIEDKGGKMFTDALHLLENWVKKSLDLYKPEMMRLLWPVFVYAYLQAVTDCYFNDAHDFFREFREQFEEEHSDDLAALSTLSEPEHAHENALAKKYRENQYRLTISNSAFLNLIDFLETNADAGGRIILSIIQTHLDIRTVDRSLGGTRGLQKMLEERHDGPDRPAEDEGIPGHHPGSSNLARDASSTGLDKIRTGNMPMESDLMEDVKADLSHEDSFNPPPPGRASLVDTFEQTIKQEPTDDVGPPRDSIPFPPSTARDVAMEVQKVRENRDRFRIEGRTGGVGPGVSVTMFTFHNTFDSVNCIEFSGDNKLVAIGTAESYIRVFSLENKALVSPRDPPSQQPSSSRRLIGHSGPVYALSFSPSIALPEPTTNGHGGTHAMTESQPRYMISCSADSTIRLWSLDTWSNLVVYRGHTSPVWDVRFSPHGHYFVSASADRTARLWSTPEIAPLRMFVGHDSDVETVSWHPNGAYVVTASGVGDRSVRLWELTSGTCKRVYTGHAGNVIATACAPNGRVIASADDKGEILLWDIHSGRLIKRMRCGVRTAIYSLDWSVESSVLVSGGADKAVRVWDVAPIKDNANKVNGEAKTTTDGSTVGGSAAVAKQNKPKDNRTGPTADLISTFYTKQSPVYKVRFTQMNLVMAGGAYLPNAA</sequence>
<feature type="domain" description="TFIID subunit TAF5 NTD2" evidence="9">
    <location>
        <begin position="89"/>
        <end position="217"/>
    </location>
</feature>
<comment type="subcellular location">
    <subcellularLocation>
        <location evidence="1">Nucleus</location>
    </subcellularLocation>
</comment>
<dbReference type="InterPro" id="IPR019775">
    <property type="entry name" value="WD40_repeat_CS"/>
</dbReference>
<dbReference type="Gene3D" id="1.25.40.500">
    <property type="entry name" value="TFIID subunit TAF5, NTD2 domain"/>
    <property type="match status" value="1"/>
</dbReference>
<evidence type="ECO:0000256" key="1">
    <source>
        <dbReference type="ARBA" id="ARBA00004123"/>
    </source>
</evidence>
<keyword evidence="6" id="KW-0539">Nucleus</keyword>
<keyword evidence="2 7" id="KW-0853">WD repeat</keyword>
<dbReference type="PROSITE" id="PS50294">
    <property type="entry name" value="WD_REPEATS_REGION"/>
    <property type="match status" value="4"/>
</dbReference>
<dbReference type="AlphaFoldDB" id="A0A9W7W507"/>
<feature type="non-terminal residue" evidence="10">
    <location>
        <position position="1"/>
    </location>
</feature>
<dbReference type="InterPro" id="IPR020472">
    <property type="entry name" value="WD40_PAC1"/>
</dbReference>
<evidence type="ECO:0000259" key="9">
    <source>
        <dbReference type="Pfam" id="PF04494"/>
    </source>
</evidence>
<accession>A0A9W7W507</accession>
<name>A0A9W7W507_9PEZI</name>
<dbReference type="OrthoDB" id="10266330at2759"/>
<dbReference type="InterPro" id="IPR007582">
    <property type="entry name" value="TFIID_NTD2"/>
</dbReference>
<keyword evidence="11" id="KW-1185">Reference proteome</keyword>
<gene>
    <name evidence="10" type="ORF">Tdes44962_MAKER08411</name>
</gene>
<dbReference type="PROSITE" id="PS00678">
    <property type="entry name" value="WD_REPEATS_1"/>
    <property type="match status" value="2"/>
</dbReference>
<dbReference type="SUPFAM" id="SSF160897">
    <property type="entry name" value="Taf5 N-terminal domain-like"/>
    <property type="match status" value="1"/>
</dbReference>
<evidence type="ECO:0000313" key="11">
    <source>
        <dbReference type="Proteomes" id="UP001138500"/>
    </source>
</evidence>
<dbReference type="PROSITE" id="PS50082">
    <property type="entry name" value="WD_REPEATS_2"/>
    <property type="match status" value="4"/>
</dbReference>
<dbReference type="InterPro" id="IPR036322">
    <property type="entry name" value="WD40_repeat_dom_sf"/>
</dbReference>
<dbReference type="GO" id="GO:0006367">
    <property type="term" value="P:transcription initiation at RNA polymerase II promoter"/>
    <property type="evidence" value="ECO:0007669"/>
    <property type="project" value="TreeGrafter"/>
</dbReference>
<evidence type="ECO:0000256" key="6">
    <source>
        <dbReference type="ARBA" id="ARBA00023242"/>
    </source>
</evidence>
<keyword evidence="5" id="KW-0804">Transcription</keyword>
<feature type="compositionally biased region" description="Basic and acidic residues" evidence="8">
    <location>
        <begin position="238"/>
        <end position="248"/>
    </location>
</feature>
<dbReference type="PANTHER" id="PTHR19879:SF1">
    <property type="entry name" value="CANNONBALL-RELATED"/>
    <property type="match status" value="1"/>
</dbReference>
<feature type="repeat" description="WD" evidence="7">
    <location>
        <begin position="580"/>
        <end position="621"/>
    </location>
</feature>
<feature type="repeat" description="WD" evidence="7">
    <location>
        <begin position="536"/>
        <end position="579"/>
    </location>
</feature>
<dbReference type="Pfam" id="PF04494">
    <property type="entry name" value="TFIID_NTD2"/>
    <property type="match status" value="1"/>
</dbReference>